<evidence type="ECO:0000313" key="1">
    <source>
        <dbReference type="EMBL" id="QNQ11551.1"/>
    </source>
</evidence>
<accession>A0A7H0LPE8</accession>
<reference evidence="1 2" key="1">
    <citation type="submission" date="2020-09" db="EMBL/GenBank/DDBJ databases">
        <title>Sphingomonas sp., a new species isolated from pork steak.</title>
        <authorList>
            <person name="Heidler von Heilborn D."/>
        </authorList>
    </citation>
    <scope>NUCLEOTIDE SEQUENCE [LARGE SCALE GENOMIC DNA]</scope>
    <source>
        <strain evidence="2">S8-3T</strain>
    </source>
</reference>
<gene>
    <name evidence="1" type="ORF">H3Z74_10695</name>
</gene>
<keyword evidence="2" id="KW-1185">Reference proteome</keyword>
<dbReference type="AlphaFoldDB" id="A0A7H0LPE8"/>
<dbReference type="EMBL" id="CP061038">
    <property type="protein sequence ID" value="QNQ11551.1"/>
    <property type="molecule type" value="Genomic_DNA"/>
</dbReference>
<dbReference type="KEGG" id="spap:H3Z74_10695"/>
<organism evidence="1 2">
    <name type="scientific">Sphingomonas alpina</name>
    <dbReference type="NCBI Taxonomy" id="653931"/>
    <lineage>
        <taxon>Bacteria</taxon>
        <taxon>Pseudomonadati</taxon>
        <taxon>Pseudomonadota</taxon>
        <taxon>Alphaproteobacteria</taxon>
        <taxon>Sphingomonadales</taxon>
        <taxon>Sphingomonadaceae</taxon>
        <taxon>Sphingomonas</taxon>
    </lineage>
</organism>
<evidence type="ECO:0008006" key="3">
    <source>
        <dbReference type="Google" id="ProtNLM"/>
    </source>
</evidence>
<evidence type="ECO:0000313" key="2">
    <source>
        <dbReference type="Proteomes" id="UP000516148"/>
    </source>
</evidence>
<protein>
    <recommendedName>
        <fullName evidence="3">DUF2059 domain-containing protein</fullName>
    </recommendedName>
</protein>
<dbReference type="Proteomes" id="UP000516148">
    <property type="component" value="Chromosome"/>
</dbReference>
<dbReference type="RefSeq" id="WP_187763845.1">
    <property type="nucleotide sequence ID" value="NZ_CP061038.1"/>
</dbReference>
<proteinExistence type="predicted"/>
<name>A0A7H0LPE8_9SPHN</name>
<sequence length="146" mass="16627">MTSAEIDEPPSLSKLDLIRRFLQATGIQERIDTGSFLQRFALPGTPLFTRLLDGGAVPIDAVMQGTRKLEAAYACHRQIWQDEYETHINWEFTETELQIIVAFFEAPEGQHFLEGRWRMDAYISTNTEELVEQIIAEAERASPAPD</sequence>